<dbReference type="Gene3D" id="3.40.50.150">
    <property type="entry name" value="Vaccinia Virus protein VP39"/>
    <property type="match status" value="1"/>
</dbReference>
<gene>
    <name evidence="2" type="ORF">CQW49_12525</name>
</gene>
<dbReference type="Proteomes" id="UP000230709">
    <property type="component" value="Chromosome"/>
</dbReference>
<evidence type="ECO:0000313" key="2">
    <source>
        <dbReference type="EMBL" id="ATQ68615.1"/>
    </source>
</evidence>
<sequence>MPSAANFNGAVAFFHPGIEFMTLIDRLKHVKRRLLGGVGRASNRKLFLFQTPRHGVDDLADIASFGDEPGTILDVGANIGQSALRFRLAFPKARIISLEPVSGTFSELQRRTADLDVDCRRLALGPEAGRATIYLTELSVTNSLKRPAAEELRGAEEIEVETLDGFVVRNGLEAIDLLKIDAEGFDLDVIRSGARTLAAGRVRFILVEVGFNPGDPRHPLFDDMRAELTPHGFRLLGFYEQNLEWSGEPRLRYANALFCRDAAVLAAERDRQARLCA</sequence>
<evidence type="ECO:0000313" key="3">
    <source>
        <dbReference type="Proteomes" id="UP000230709"/>
    </source>
</evidence>
<dbReference type="GO" id="GO:0008171">
    <property type="term" value="F:O-methyltransferase activity"/>
    <property type="evidence" value="ECO:0007669"/>
    <property type="project" value="TreeGrafter"/>
</dbReference>
<evidence type="ECO:0000259" key="1">
    <source>
        <dbReference type="Pfam" id="PF05050"/>
    </source>
</evidence>
<dbReference type="AlphaFoldDB" id="A0A2D2D0U3"/>
<name>A0A2D2D0U3_METT3</name>
<reference evidence="3" key="1">
    <citation type="submission" date="2017-10" db="EMBL/GenBank/DDBJ databases">
        <title>Completed PacBio SMRT sequence of Methylosinus trichosporium OB3b reveals presence of a third large plasmid.</title>
        <authorList>
            <person name="Charles T.C."/>
            <person name="Lynch M.D.J."/>
            <person name="Heil J.R."/>
            <person name="Cheng J."/>
        </authorList>
    </citation>
    <scope>NUCLEOTIDE SEQUENCE [LARGE SCALE GENOMIC DNA]</scope>
    <source>
        <strain evidence="3">OB3b</strain>
    </source>
</reference>
<proteinExistence type="predicted"/>
<dbReference type="NCBIfam" id="TIGR01444">
    <property type="entry name" value="fkbM_fam"/>
    <property type="match status" value="1"/>
</dbReference>
<keyword evidence="3" id="KW-1185">Reference proteome</keyword>
<dbReference type="Pfam" id="PF05050">
    <property type="entry name" value="Methyltransf_21"/>
    <property type="match status" value="1"/>
</dbReference>
<dbReference type="PANTHER" id="PTHR36973:SF4">
    <property type="entry name" value="NODULATION PROTEIN"/>
    <property type="match status" value="1"/>
</dbReference>
<dbReference type="SUPFAM" id="SSF53335">
    <property type="entry name" value="S-adenosyl-L-methionine-dependent methyltransferases"/>
    <property type="match status" value="1"/>
</dbReference>
<protein>
    <recommendedName>
        <fullName evidence="1">Methyltransferase FkbM domain-containing protein</fullName>
    </recommendedName>
</protein>
<accession>A0A2D2D0U3</accession>
<dbReference type="STRING" id="595536.GCA_000178815_02661"/>
<dbReference type="InterPro" id="IPR053188">
    <property type="entry name" value="FkbM_Methyltransferase"/>
</dbReference>
<dbReference type="EMBL" id="CP023737">
    <property type="protein sequence ID" value="ATQ68615.1"/>
    <property type="molecule type" value="Genomic_DNA"/>
</dbReference>
<dbReference type="InterPro" id="IPR029063">
    <property type="entry name" value="SAM-dependent_MTases_sf"/>
</dbReference>
<dbReference type="KEGG" id="mtw:CQW49_12525"/>
<dbReference type="InterPro" id="IPR006342">
    <property type="entry name" value="FkbM_mtfrase"/>
</dbReference>
<dbReference type="PANTHER" id="PTHR36973">
    <property type="entry name" value="SLL1456 PROTEIN-RELATED"/>
    <property type="match status" value="1"/>
</dbReference>
<feature type="domain" description="Methyltransferase FkbM" evidence="1">
    <location>
        <begin position="74"/>
        <end position="235"/>
    </location>
</feature>
<organism evidence="2 3">
    <name type="scientific">Methylosinus trichosporium (strain ATCC 35070 / NCIMB 11131 / UNIQEM 75 / OB3b)</name>
    <dbReference type="NCBI Taxonomy" id="595536"/>
    <lineage>
        <taxon>Bacteria</taxon>
        <taxon>Pseudomonadati</taxon>
        <taxon>Pseudomonadota</taxon>
        <taxon>Alphaproteobacteria</taxon>
        <taxon>Hyphomicrobiales</taxon>
        <taxon>Methylocystaceae</taxon>
        <taxon>Methylosinus</taxon>
    </lineage>
</organism>